<dbReference type="Proteomes" id="UP000324091">
    <property type="component" value="Unassembled WGS sequence"/>
</dbReference>
<dbReference type="EMBL" id="RHFK02000746">
    <property type="protein sequence ID" value="TWW53300.1"/>
    <property type="molecule type" value="Genomic_DNA"/>
</dbReference>
<protein>
    <submittedName>
        <fullName evidence="2">Uncharacterized protein</fullName>
    </submittedName>
</protein>
<reference evidence="2 3" key="1">
    <citation type="submission" date="2019-04" db="EMBL/GenBank/DDBJ databases">
        <title>Chromosome genome assembly for Takifugu flavidus.</title>
        <authorList>
            <person name="Xiao S."/>
        </authorList>
    </citation>
    <scope>NUCLEOTIDE SEQUENCE [LARGE SCALE GENOMIC DNA]</scope>
    <source>
        <strain evidence="2">HTHZ2018</strain>
        <tissue evidence="2">Muscle</tissue>
    </source>
</reference>
<dbReference type="AlphaFoldDB" id="A0A5C6MIX9"/>
<keyword evidence="1" id="KW-1133">Transmembrane helix</keyword>
<evidence type="ECO:0000313" key="2">
    <source>
        <dbReference type="EMBL" id="TWW53300.1"/>
    </source>
</evidence>
<gene>
    <name evidence="2" type="ORF">D4764_0247690</name>
</gene>
<feature type="transmembrane region" description="Helical" evidence="1">
    <location>
        <begin position="28"/>
        <end position="49"/>
    </location>
</feature>
<feature type="transmembrane region" description="Helical" evidence="1">
    <location>
        <begin position="69"/>
        <end position="91"/>
    </location>
</feature>
<comment type="caution">
    <text evidence="2">The sequence shown here is derived from an EMBL/GenBank/DDBJ whole genome shotgun (WGS) entry which is preliminary data.</text>
</comment>
<keyword evidence="3" id="KW-1185">Reference proteome</keyword>
<name>A0A5C6MIX9_9TELE</name>
<keyword evidence="1" id="KW-0472">Membrane</keyword>
<sequence>MHLYKVLNGSSPLLEAWKHSLNCLFKCLYYTLLFYIMPSESLGFSIYCLCDMEHWNISAAASKTHQNDAIVVGTTAHLTLVSLFNVIGFIAI</sequence>
<organism evidence="2 3">
    <name type="scientific">Takifugu flavidus</name>
    <name type="common">sansaifugu</name>
    <dbReference type="NCBI Taxonomy" id="433684"/>
    <lineage>
        <taxon>Eukaryota</taxon>
        <taxon>Metazoa</taxon>
        <taxon>Chordata</taxon>
        <taxon>Craniata</taxon>
        <taxon>Vertebrata</taxon>
        <taxon>Euteleostomi</taxon>
        <taxon>Actinopterygii</taxon>
        <taxon>Neopterygii</taxon>
        <taxon>Teleostei</taxon>
        <taxon>Neoteleostei</taxon>
        <taxon>Acanthomorphata</taxon>
        <taxon>Eupercaria</taxon>
        <taxon>Tetraodontiformes</taxon>
        <taxon>Tetradontoidea</taxon>
        <taxon>Tetraodontidae</taxon>
        <taxon>Takifugu</taxon>
    </lineage>
</organism>
<evidence type="ECO:0000313" key="3">
    <source>
        <dbReference type="Proteomes" id="UP000324091"/>
    </source>
</evidence>
<accession>A0A5C6MIX9</accession>
<keyword evidence="1" id="KW-0812">Transmembrane</keyword>
<proteinExistence type="predicted"/>
<evidence type="ECO:0000256" key="1">
    <source>
        <dbReference type="SAM" id="Phobius"/>
    </source>
</evidence>